<dbReference type="Gene3D" id="3.30.1370.140">
    <property type="entry name" value="HupH hydrogenase expression protein, C-terminal domain"/>
    <property type="match status" value="2"/>
</dbReference>
<dbReference type="Proteomes" id="UP000315925">
    <property type="component" value="Chromosome"/>
</dbReference>
<dbReference type="EMBL" id="CP037899">
    <property type="protein sequence ID" value="QDQ42556.1"/>
    <property type="molecule type" value="Genomic_DNA"/>
</dbReference>
<organism evidence="3 4">
    <name type="scientific">Methylacidiphilum kamchatkense Kam1</name>
    <dbReference type="NCBI Taxonomy" id="1202785"/>
    <lineage>
        <taxon>Bacteria</taxon>
        <taxon>Pseudomonadati</taxon>
        <taxon>Verrucomicrobiota</taxon>
        <taxon>Methylacidiphilae</taxon>
        <taxon>Methylacidiphilales</taxon>
        <taxon>Methylacidiphilaceae</taxon>
        <taxon>Methylacidiphilum (ex Ratnadevi et al. 2023)</taxon>
    </lineage>
</organism>
<proteinExistence type="inferred from homology"/>
<sequence length="237" mass="26943">MIDHRLIEMQTLLERIFYSFLEAQSRKESEKISLSAPTDIQSVANFLSVGEVEITIDKPLPLFIFETQILGLWAICLSNRLQWLEVGQLPSALLETQRSLPSIPRFSLKELGLSSGGLMNSPYLLVEISRLATEYVIEEKPQVIQLSLLPLSLKDKEFLKLTLGLGKTLIRVKGYGDCLIKNCQYKNIWWIEHFNSEGKSLLQAIEIDEVPAIVMAAKEDLDESLLRIKKLQQELSI</sequence>
<dbReference type="InterPro" id="IPR038527">
    <property type="entry name" value="HupH_C_sf"/>
</dbReference>
<evidence type="ECO:0000259" key="2">
    <source>
        <dbReference type="Pfam" id="PF04809"/>
    </source>
</evidence>
<feature type="domain" description="HupH hydrogenase expression protein C-terminal" evidence="2">
    <location>
        <begin position="118"/>
        <end position="232"/>
    </location>
</feature>
<name>A0A516TMT5_9BACT</name>
<dbReference type="OrthoDB" id="194613at2"/>
<gene>
    <name evidence="3" type="ORF">kam1_1331</name>
</gene>
<evidence type="ECO:0000256" key="1">
    <source>
        <dbReference type="ARBA" id="ARBA00010832"/>
    </source>
</evidence>
<evidence type="ECO:0000313" key="4">
    <source>
        <dbReference type="Proteomes" id="UP000315925"/>
    </source>
</evidence>
<dbReference type="InterPro" id="IPR006894">
    <property type="entry name" value="HupH_Hydgase_express_prot_C"/>
</dbReference>
<comment type="similarity">
    <text evidence="1">Belongs to the HupH/HyaF family.</text>
</comment>
<accession>A0A516TMT5</accession>
<protein>
    <submittedName>
        <fullName evidence="3">Hydrogenase-1 operon protein HyaF</fullName>
    </submittedName>
</protein>
<dbReference type="KEGG" id="mkc:kam1_1331"/>
<reference evidence="4" key="1">
    <citation type="submission" date="2019-03" db="EMBL/GenBank/DDBJ databases">
        <title>Complete genome of Methylacidiphilum kamchatkense Kam1.</title>
        <authorList>
            <person name="Kruse T."/>
            <person name="Murarilal Ratnadevi C."/>
            <person name="Erikstad H.-A."/>
            <person name="Birkeland N.-K."/>
        </authorList>
    </citation>
    <scope>NUCLEOTIDE SEQUENCE [LARGE SCALE GENOMIC DNA]</scope>
    <source>
        <strain evidence="4">kam1</strain>
    </source>
</reference>
<dbReference type="RefSeq" id="WP_052250395.1">
    <property type="nucleotide sequence ID" value="NZ_CP037899.1"/>
</dbReference>
<dbReference type="Pfam" id="PF04809">
    <property type="entry name" value="HupH_C"/>
    <property type="match status" value="1"/>
</dbReference>
<dbReference type="AlphaFoldDB" id="A0A516TMT5"/>
<evidence type="ECO:0000313" key="3">
    <source>
        <dbReference type="EMBL" id="QDQ42556.1"/>
    </source>
</evidence>